<proteinExistence type="predicted"/>
<dbReference type="GO" id="GO:0004527">
    <property type="term" value="F:exonuclease activity"/>
    <property type="evidence" value="ECO:0007669"/>
    <property type="project" value="UniProtKB-KW"/>
</dbReference>
<protein>
    <submittedName>
        <fullName evidence="5">Exonuclease domain-containing protein</fullName>
    </submittedName>
</protein>
<dbReference type="RefSeq" id="WP_380542770.1">
    <property type="nucleotide sequence ID" value="NZ_JBHFAB010000030.1"/>
</dbReference>
<dbReference type="InterPro" id="IPR013520">
    <property type="entry name" value="Ribonucl_H"/>
</dbReference>
<dbReference type="Gene3D" id="3.30.420.10">
    <property type="entry name" value="Ribonuclease H-like superfamily/Ribonuclease H"/>
    <property type="match status" value="1"/>
</dbReference>
<dbReference type="InterPro" id="IPR036397">
    <property type="entry name" value="RNaseH_sf"/>
</dbReference>
<dbReference type="Proteomes" id="UP001592531">
    <property type="component" value="Unassembled WGS sequence"/>
</dbReference>
<reference evidence="5 6" key="1">
    <citation type="submission" date="2024-09" db="EMBL/GenBank/DDBJ databases">
        <authorList>
            <person name="Lee S.D."/>
        </authorList>
    </citation>
    <scope>NUCLEOTIDE SEQUENCE [LARGE SCALE GENOMIC DNA]</scope>
    <source>
        <strain evidence="5 6">N8-3</strain>
    </source>
</reference>
<evidence type="ECO:0000256" key="3">
    <source>
        <dbReference type="ARBA" id="ARBA00022839"/>
    </source>
</evidence>
<evidence type="ECO:0000313" key="5">
    <source>
        <dbReference type="EMBL" id="MFC1420805.1"/>
    </source>
</evidence>
<evidence type="ECO:0000256" key="1">
    <source>
        <dbReference type="ARBA" id="ARBA00022722"/>
    </source>
</evidence>
<dbReference type="PANTHER" id="PTHR30231:SF4">
    <property type="entry name" value="PROTEIN NEN2"/>
    <property type="match status" value="1"/>
</dbReference>
<feature type="domain" description="Exonuclease" evidence="4">
    <location>
        <begin position="6"/>
        <end position="186"/>
    </location>
</feature>
<evidence type="ECO:0000256" key="2">
    <source>
        <dbReference type="ARBA" id="ARBA00022801"/>
    </source>
</evidence>
<dbReference type="EMBL" id="JBHFAB010000030">
    <property type="protein sequence ID" value="MFC1420805.1"/>
    <property type="molecule type" value="Genomic_DNA"/>
</dbReference>
<dbReference type="SUPFAM" id="SSF53098">
    <property type="entry name" value="Ribonuclease H-like"/>
    <property type="match status" value="1"/>
</dbReference>
<keyword evidence="1" id="KW-0540">Nuclease</keyword>
<dbReference type="PANTHER" id="PTHR30231">
    <property type="entry name" value="DNA POLYMERASE III SUBUNIT EPSILON"/>
    <property type="match status" value="1"/>
</dbReference>
<dbReference type="InterPro" id="IPR012337">
    <property type="entry name" value="RNaseH-like_sf"/>
</dbReference>
<organism evidence="5 6">
    <name type="scientific">Streptacidiphilus cavernicola</name>
    <dbReference type="NCBI Taxonomy" id="3342716"/>
    <lineage>
        <taxon>Bacteria</taxon>
        <taxon>Bacillati</taxon>
        <taxon>Actinomycetota</taxon>
        <taxon>Actinomycetes</taxon>
        <taxon>Kitasatosporales</taxon>
        <taxon>Streptomycetaceae</taxon>
        <taxon>Streptacidiphilus</taxon>
    </lineage>
</organism>
<keyword evidence="2" id="KW-0378">Hydrolase</keyword>
<evidence type="ECO:0000259" key="4">
    <source>
        <dbReference type="SMART" id="SM00479"/>
    </source>
</evidence>
<keyword evidence="3 5" id="KW-0269">Exonuclease</keyword>
<dbReference type="NCBIfam" id="NF005927">
    <property type="entry name" value="PRK07942.1"/>
    <property type="match status" value="1"/>
</dbReference>
<comment type="caution">
    <text evidence="5">The sequence shown here is derived from an EMBL/GenBank/DDBJ whole genome shotgun (WGS) entry which is preliminary data.</text>
</comment>
<gene>
    <name evidence="5" type="ORF">ACEZDE_29785</name>
</gene>
<dbReference type="CDD" id="cd06127">
    <property type="entry name" value="DEDDh"/>
    <property type="match status" value="1"/>
</dbReference>
<sequence>MTWTTRRAAWDTETTGIDADEDHIVTAALVVTGGGQPDLTLTWLINSGKPSHPKAIETHGITDEQQVAEGQDPKVALDDLATKLGEALDWGMSVAGFNVPFDWTILDRDLARNGLPSMAERLSRPLTGLVDGLLLDRTLDKYRPGSRKLEAVAAHYGVVLKNAHTADADARAALGVVDRIFGLYPQAGATSSADLFAAQVGWYAIWAEGFEAHRRKSEPDFSIAREWPLTPAGSAP</sequence>
<dbReference type="Pfam" id="PF00929">
    <property type="entry name" value="RNase_T"/>
    <property type="match status" value="1"/>
</dbReference>
<dbReference type="SMART" id="SM00479">
    <property type="entry name" value="EXOIII"/>
    <property type="match status" value="1"/>
</dbReference>
<name>A0ABV6W490_9ACTN</name>
<accession>A0ABV6W490</accession>
<evidence type="ECO:0000313" key="6">
    <source>
        <dbReference type="Proteomes" id="UP001592531"/>
    </source>
</evidence>
<keyword evidence="6" id="KW-1185">Reference proteome</keyword>